<dbReference type="EMBL" id="NHOQ01001904">
    <property type="protein sequence ID" value="PWA21661.1"/>
    <property type="molecule type" value="Genomic_DNA"/>
</dbReference>
<keyword evidence="3 6" id="KW-0863">Zinc-finger</keyword>
<dbReference type="Pfam" id="PF00643">
    <property type="entry name" value="zf-B_box"/>
    <property type="match status" value="1"/>
</dbReference>
<evidence type="ECO:0000259" key="9">
    <source>
        <dbReference type="PROSITE" id="PS50119"/>
    </source>
</evidence>
<sequence length="565" mass="64177">MESSKIQEDKSELAEMASGGSLLTEEHLLCPICLDVFNKPVSTPCGHNFCLPCITCYWDTTLVCQCPICKEDFPNRPNLKVNIFIADLLSQFKSLHVRNVHTERSAGQQPVSCGSEVQCDICSSQAVKSCLDCVSSYCGSHLQPHDIAFELKRHTLVDPVESLREKVCRKHHRLTMLFCRNDNSVLCDLCIGLRHANHDVVSVQRGYNDMTCQVVRNEAKVQQMIQERMQKVQNTKESLIQGKSDTKKLIENGSRDLTELVTEIKRTQEELIKVFEEKQKAAENQATGLITDMEKEISSLKVTAKNLEELKDIKDPVCFLKRYPNQSLLPHTVDLSTHNFIRHLEVKYMHKSVRNSMSQLQDLLGKLNEELNRFSNSTDTSNKATLRYMQQYGENIVLDFDTAHPMLTLSADGKQVWYNMGTGLWGNQTRKPNMFTQHLAVVGQRGFSSCRFYFEVHVGQKTEWCLGVATASLQKNGAIVRSPNSGLWAIWFLVDKFETFSCPGEAVCTGKVEHVGVFVDYDGGQVSFFDVVRAVHIYSFTECLFTEELYPYFNPCDNEYVLVLI</sequence>
<dbReference type="SUPFAM" id="SSF49899">
    <property type="entry name" value="Concanavalin A-like lectins/glucanases"/>
    <property type="match status" value="1"/>
</dbReference>
<dbReference type="GO" id="GO:0045087">
    <property type="term" value="P:innate immune response"/>
    <property type="evidence" value="ECO:0007669"/>
    <property type="project" value="UniProtKB-KW"/>
</dbReference>
<feature type="coiled-coil region" evidence="7">
    <location>
        <begin position="250"/>
        <end position="310"/>
    </location>
</feature>
<dbReference type="SUPFAM" id="SSF57850">
    <property type="entry name" value="RING/U-box"/>
    <property type="match status" value="1"/>
</dbReference>
<dbReference type="SMART" id="SM00449">
    <property type="entry name" value="SPRY"/>
    <property type="match status" value="1"/>
</dbReference>
<dbReference type="PANTHER" id="PTHR25465:SF32">
    <property type="entry name" value="BLOODTHIRSTY-RELATED GENE FAMILY, MEMBER 16 ISOFORM X1-RELATED"/>
    <property type="match status" value="1"/>
</dbReference>
<evidence type="ECO:0000256" key="3">
    <source>
        <dbReference type="ARBA" id="ARBA00022771"/>
    </source>
</evidence>
<comment type="caution">
    <text evidence="11">The sequence shown here is derived from an EMBL/GenBank/DDBJ whole genome shotgun (WGS) entry which is preliminary data.</text>
</comment>
<dbReference type="InterPro" id="IPR043136">
    <property type="entry name" value="B30.2/SPRY_sf"/>
</dbReference>
<reference evidence="11 12" key="1">
    <citation type="journal article" date="2018" name="G3 (Bethesda)">
        <title>A High-Quality Reference Genome for the Invasive Mosquitofish Gambusia affinis Using a Chicago Library.</title>
        <authorList>
            <person name="Hoffberg S.L."/>
            <person name="Troendle N.J."/>
            <person name="Glenn T.C."/>
            <person name="Mahmud O."/>
            <person name="Louha S."/>
            <person name="Chalopin D."/>
            <person name="Bennetzen J.L."/>
            <person name="Mauricio R."/>
        </authorList>
    </citation>
    <scope>NUCLEOTIDE SEQUENCE [LARGE SCALE GENOMIC DNA]</scope>
    <source>
        <strain evidence="11">NE01/NJP1002.9</strain>
        <tissue evidence="11">Muscle</tissue>
    </source>
</reference>
<dbReference type="PROSITE" id="PS50188">
    <property type="entry name" value="B302_SPRY"/>
    <property type="match status" value="1"/>
</dbReference>
<dbReference type="CDD" id="cd19802">
    <property type="entry name" value="Bbox1_TRIM8-like"/>
    <property type="match status" value="1"/>
</dbReference>
<evidence type="ECO:0000256" key="2">
    <source>
        <dbReference type="ARBA" id="ARBA00022723"/>
    </source>
</evidence>
<feature type="domain" description="B30.2/SPRY" evidence="10">
    <location>
        <begin position="376"/>
        <end position="565"/>
    </location>
</feature>
<dbReference type="PROSITE" id="PS00518">
    <property type="entry name" value="ZF_RING_1"/>
    <property type="match status" value="1"/>
</dbReference>
<evidence type="ECO:0000259" key="8">
    <source>
        <dbReference type="PROSITE" id="PS50089"/>
    </source>
</evidence>
<dbReference type="InterPro" id="IPR013083">
    <property type="entry name" value="Znf_RING/FYVE/PHD"/>
</dbReference>
<dbReference type="SUPFAM" id="SSF57845">
    <property type="entry name" value="B-box zinc-binding domain"/>
    <property type="match status" value="1"/>
</dbReference>
<evidence type="ECO:0000259" key="10">
    <source>
        <dbReference type="PROSITE" id="PS50188"/>
    </source>
</evidence>
<keyword evidence="2" id="KW-0479">Metal-binding</keyword>
<dbReference type="PANTHER" id="PTHR25465">
    <property type="entry name" value="B-BOX DOMAIN CONTAINING"/>
    <property type="match status" value="1"/>
</dbReference>
<accession>A0A315VF77</accession>
<dbReference type="Gene3D" id="2.60.120.920">
    <property type="match status" value="1"/>
</dbReference>
<dbReference type="PRINTS" id="PR01407">
    <property type="entry name" value="BUTYPHLNCDUF"/>
</dbReference>
<keyword evidence="7" id="KW-0175">Coiled coil</keyword>
<dbReference type="InterPro" id="IPR001841">
    <property type="entry name" value="Znf_RING"/>
</dbReference>
<dbReference type="InterPro" id="IPR001870">
    <property type="entry name" value="B30.2/SPRY"/>
</dbReference>
<dbReference type="CDD" id="cd13733">
    <property type="entry name" value="SPRY_PRY_C-I_1"/>
    <property type="match status" value="1"/>
</dbReference>
<dbReference type="GO" id="GO:0005737">
    <property type="term" value="C:cytoplasm"/>
    <property type="evidence" value="ECO:0007669"/>
    <property type="project" value="UniProtKB-ARBA"/>
</dbReference>
<dbReference type="Pfam" id="PF00622">
    <property type="entry name" value="SPRY"/>
    <property type="match status" value="1"/>
</dbReference>
<dbReference type="InterPro" id="IPR058030">
    <property type="entry name" value="TRIM8/14/16/25/29/45/65_CC"/>
</dbReference>
<keyword evidence="1" id="KW-0399">Innate immunity</keyword>
<evidence type="ECO:0000256" key="6">
    <source>
        <dbReference type="PROSITE-ProRule" id="PRU00024"/>
    </source>
</evidence>
<dbReference type="InterPro" id="IPR003877">
    <property type="entry name" value="SPRY_dom"/>
</dbReference>
<evidence type="ECO:0000256" key="5">
    <source>
        <dbReference type="ARBA" id="ARBA00022859"/>
    </source>
</evidence>
<evidence type="ECO:0000256" key="4">
    <source>
        <dbReference type="ARBA" id="ARBA00022833"/>
    </source>
</evidence>
<dbReference type="GO" id="GO:0008270">
    <property type="term" value="F:zinc ion binding"/>
    <property type="evidence" value="ECO:0007669"/>
    <property type="project" value="UniProtKB-KW"/>
</dbReference>
<dbReference type="InterPro" id="IPR013320">
    <property type="entry name" value="ConA-like_dom_sf"/>
</dbReference>
<dbReference type="InterPro" id="IPR027370">
    <property type="entry name" value="Znf-RING_euk"/>
</dbReference>
<dbReference type="Pfam" id="PF13445">
    <property type="entry name" value="zf-RING_UBOX"/>
    <property type="match status" value="1"/>
</dbReference>
<dbReference type="CDD" id="cd19769">
    <property type="entry name" value="Bbox2_TRIM16-like"/>
    <property type="match status" value="1"/>
</dbReference>
<dbReference type="InterPro" id="IPR017907">
    <property type="entry name" value="Znf_RING_CS"/>
</dbReference>
<name>A0A315VF77_GAMAF</name>
<feature type="coiled-coil region" evidence="7">
    <location>
        <begin position="350"/>
        <end position="377"/>
    </location>
</feature>
<proteinExistence type="predicted"/>
<dbReference type="SMART" id="SM00184">
    <property type="entry name" value="RING"/>
    <property type="match status" value="1"/>
</dbReference>
<dbReference type="PROSITE" id="PS50119">
    <property type="entry name" value="ZF_BBOX"/>
    <property type="match status" value="1"/>
</dbReference>
<organism evidence="11 12">
    <name type="scientific">Gambusia affinis</name>
    <name type="common">Western mosquitofish</name>
    <name type="synonym">Heterandria affinis</name>
    <dbReference type="NCBI Taxonomy" id="33528"/>
    <lineage>
        <taxon>Eukaryota</taxon>
        <taxon>Metazoa</taxon>
        <taxon>Chordata</taxon>
        <taxon>Craniata</taxon>
        <taxon>Vertebrata</taxon>
        <taxon>Euteleostomi</taxon>
        <taxon>Actinopterygii</taxon>
        <taxon>Neopterygii</taxon>
        <taxon>Teleostei</taxon>
        <taxon>Neoteleostei</taxon>
        <taxon>Acanthomorphata</taxon>
        <taxon>Ovalentaria</taxon>
        <taxon>Atherinomorphae</taxon>
        <taxon>Cyprinodontiformes</taxon>
        <taxon>Poeciliidae</taxon>
        <taxon>Poeciliinae</taxon>
        <taxon>Gambusia</taxon>
    </lineage>
</organism>
<dbReference type="Gene3D" id="4.10.830.40">
    <property type="match status" value="1"/>
</dbReference>
<dbReference type="AlphaFoldDB" id="A0A315VF77"/>
<gene>
    <name evidence="11" type="ORF">CCH79_00003151</name>
</gene>
<dbReference type="Gene3D" id="3.30.160.60">
    <property type="entry name" value="Classic Zinc Finger"/>
    <property type="match status" value="1"/>
</dbReference>
<dbReference type="InterPro" id="IPR000315">
    <property type="entry name" value="Znf_B-box"/>
</dbReference>
<evidence type="ECO:0000313" key="12">
    <source>
        <dbReference type="Proteomes" id="UP000250572"/>
    </source>
</evidence>
<dbReference type="STRING" id="33528.ENSGAFP00000010366"/>
<feature type="domain" description="RING-type" evidence="8">
    <location>
        <begin position="30"/>
        <end position="70"/>
    </location>
</feature>
<evidence type="ECO:0000313" key="11">
    <source>
        <dbReference type="EMBL" id="PWA21661.1"/>
    </source>
</evidence>
<dbReference type="Pfam" id="PF13765">
    <property type="entry name" value="PRY"/>
    <property type="match status" value="1"/>
</dbReference>
<evidence type="ECO:0000256" key="1">
    <source>
        <dbReference type="ARBA" id="ARBA00022588"/>
    </source>
</evidence>
<dbReference type="InterPro" id="IPR051051">
    <property type="entry name" value="E3_ubiq-ligase_TRIM/RNF"/>
</dbReference>
<dbReference type="InterPro" id="IPR003879">
    <property type="entry name" value="Butyrophylin_SPRY"/>
</dbReference>
<dbReference type="InterPro" id="IPR006574">
    <property type="entry name" value="PRY"/>
</dbReference>
<dbReference type="SMART" id="SM00589">
    <property type="entry name" value="PRY"/>
    <property type="match status" value="1"/>
</dbReference>
<evidence type="ECO:0008006" key="13">
    <source>
        <dbReference type="Google" id="ProtNLM"/>
    </source>
</evidence>
<dbReference type="PROSITE" id="PS50089">
    <property type="entry name" value="ZF_RING_2"/>
    <property type="match status" value="1"/>
</dbReference>
<dbReference type="Proteomes" id="UP000250572">
    <property type="component" value="Unassembled WGS sequence"/>
</dbReference>
<evidence type="ECO:0000256" key="7">
    <source>
        <dbReference type="SAM" id="Coils"/>
    </source>
</evidence>
<dbReference type="Pfam" id="PF25600">
    <property type="entry name" value="TRIM_CC"/>
    <property type="match status" value="1"/>
</dbReference>
<keyword evidence="12" id="KW-1185">Reference proteome</keyword>
<protein>
    <recommendedName>
        <fullName evidence="13">RING-type E3 ubiquitin transferase</fullName>
    </recommendedName>
</protein>
<keyword evidence="5" id="KW-0391">Immunity</keyword>
<keyword evidence="4" id="KW-0862">Zinc</keyword>
<dbReference type="Gene3D" id="3.30.40.10">
    <property type="entry name" value="Zinc/RING finger domain, C3HC4 (zinc finger)"/>
    <property type="match status" value="1"/>
</dbReference>
<dbReference type="SMART" id="SM00336">
    <property type="entry name" value="BBOX"/>
    <property type="match status" value="1"/>
</dbReference>
<feature type="domain" description="B box-type" evidence="9">
    <location>
        <begin position="163"/>
        <end position="203"/>
    </location>
</feature>